<gene>
    <name evidence="5" type="primary">speB</name>
    <name evidence="5" type="ORF">AB1471_08980</name>
</gene>
<dbReference type="InterPro" id="IPR006035">
    <property type="entry name" value="Ureohydrolase"/>
</dbReference>
<dbReference type="PROSITE" id="PS51409">
    <property type="entry name" value="ARGINASE_2"/>
    <property type="match status" value="1"/>
</dbReference>
<dbReference type="Gene3D" id="3.40.800.10">
    <property type="entry name" value="Ureohydrolase domain"/>
    <property type="match status" value="1"/>
</dbReference>
<evidence type="ECO:0000256" key="3">
    <source>
        <dbReference type="ARBA" id="ARBA00022801"/>
    </source>
</evidence>
<keyword evidence="2" id="KW-0479">Metal-binding</keyword>
<evidence type="ECO:0000313" key="6">
    <source>
        <dbReference type="Proteomes" id="UP001556040"/>
    </source>
</evidence>
<dbReference type="CDD" id="cd11592">
    <property type="entry name" value="Agmatinase_PAH"/>
    <property type="match status" value="1"/>
</dbReference>
<evidence type="ECO:0000256" key="4">
    <source>
        <dbReference type="RuleBase" id="RU003684"/>
    </source>
</evidence>
<sequence>MYQPKDSSQSPRFTGVRTFMRLENIQTTENVDFVVVGVPFDTAASNRVGTRYGPQHIRNASVLLRPYNPDQDINIFDYCSGVDYGDIDVIPGNVLRTYDQMQQGLKPILDEDITPIILGGDHSISLGNLRAFHDKFGPIALVHFDSHGDTWDQYYGEKYMHGTPFRRAVEEGLLDVDHSIQVGMRGPLYGPGDIQDAKDLGFEVITMSETRKLGQQEVIRRIHERVGKDRPVFVTFDIDFVDPAYAPGTGTPEVAGPTSHEALEYVRSLDGLNLVGFDLVEVLPAFDSGEITAGLASAVAFEMISLVALKKRRLLEGGSGTPSKTLLQGADNL</sequence>
<dbReference type="Pfam" id="PF00491">
    <property type="entry name" value="Arginase"/>
    <property type="match status" value="1"/>
</dbReference>
<organism evidence="5 6">
    <name type="scientific">Jeotgalibacillus marinus</name>
    <dbReference type="NCBI Taxonomy" id="86667"/>
    <lineage>
        <taxon>Bacteria</taxon>
        <taxon>Bacillati</taxon>
        <taxon>Bacillota</taxon>
        <taxon>Bacilli</taxon>
        <taxon>Bacillales</taxon>
        <taxon>Caryophanaceae</taxon>
        <taxon>Jeotgalibacillus</taxon>
    </lineage>
</organism>
<name>A0ABV3Q3M3_9BACL</name>
<keyword evidence="3 4" id="KW-0378">Hydrolase</keyword>
<dbReference type="EC" id="3.5.3.11" evidence="5"/>
<dbReference type="PANTHER" id="PTHR11358:SF26">
    <property type="entry name" value="GUANIDINO ACID HYDROLASE, MITOCHONDRIAL"/>
    <property type="match status" value="1"/>
</dbReference>
<dbReference type="InterPro" id="IPR020855">
    <property type="entry name" value="Ureohydrolase_Mn_BS"/>
</dbReference>
<dbReference type="EMBL" id="JBFMIA010000006">
    <property type="protein sequence ID" value="MEW9501933.1"/>
    <property type="molecule type" value="Genomic_DNA"/>
</dbReference>
<keyword evidence="6" id="KW-1185">Reference proteome</keyword>
<evidence type="ECO:0000256" key="1">
    <source>
        <dbReference type="ARBA" id="ARBA00009227"/>
    </source>
</evidence>
<protein>
    <submittedName>
        <fullName evidence="5">Agmatinase</fullName>
        <ecNumber evidence="5">3.5.3.11</ecNumber>
    </submittedName>
</protein>
<evidence type="ECO:0000256" key="2">
    <source>
        <dbReference type="ARBA" id="ARBA00022723"/>
    </source>
</evidence>
<comment type="similarity">
    <text evidence="1">Belongs to the arginase family. Agmatinase subfamily.</text>
</comment>
<dbReference type="PRINTS" id="PR00116">
    <property type="entry name" value="ARGINASE"/>
</dbReference>
<dbReference type="InterPro" id="IPR005925">
    <property type="entry name" value="Agmatinase-rel"/>
</dbReference>
<comment type="caution">
    <text evidence="5">The sequence shown here is derived from an EMBL/GenBank/DDBJ whole genome shotgun (WGS) entry which is preliminary data.</text>
</comment>
<dbReference type="NCBIfam" id="NF002564">
    <property type="entry name" value="PRK02190.1"/>
    <property type="match status" value="1"/>
</dbReference>
<evidence type="ECO:0000313" key="5">
    <source>
        <dbReference type="EMBL" id="MEW9501933.1"/>
    </source>
</evidence>
<accession>A0ABV3Q3M3</accession>
<dbReference type="PANTHER" id="PTHR11358">
    <property type="entry name" value="ARGINASE/AGMATINASE"/>
    <property type="match status" value="1"/>
</dbReference>
<reference evidence="5 6" key="1">
    <citation type="journal article" date="1979" name="Int. J. Syst. Evol. Microbiol.">
        <title>Bacillus globisporus subsp. marinus subsp. nov.</title>
        <authorList>
            <person name="Liu H."/>
        </authorList>
    </citation>
    <scope>NUCLEOTIDE SEQUENCE [LARGE SCALE GENOMIC DNA]</scope>
    <source>
        <strain evidence="5 6">DSM 1297</strain>
    </source>
</reference>
<dbReference type="InterPro" id="IPR023696">
    <property type="entry name" value="Ureohydrolase_dom_sf"/>
</dbReference>
<dbReference type="PIRSF" id="PIRSF036979">
    <property type="entry name" value="Arginase"/>
    <property type="match status" value="1"/>
</dbReference>
<dbReference type="SUPFAM" id="SSF52768">
    <property type="entry name" value="Arginase/deacetylase"/>
    <property type="match status" value="1"/>
</dbReference>
<dbReference type="GO" id="GO:0008783">
    <property type="term" value="F:agmatinase activity"/>
    <property type="evidence" value="ECO:0007669"/>
    <property type="project" value="UniProtKB-EC"/>
</dbReference>
<dbReference type="NCBIfam" id="TIGR01230">
    <property type="entry name" value="agmatinase"/>
    <property type="match status" value="1"/>
</dbReference>
<dbReference type="Proteomes" id="UP001556040">
    <property type="component" value="Unassembled WGS sequence"/>
</dbReference>
<dbReference type="PROSITE" id="PS01053">
    <property type="entry name" value="ARGINASE_1"/>
    <property type="match status" value="1"/>
</dbReference>
<proteinExistence type="inferred from homology"/>
<dbReference type="RefSeq" id="WP_367779422.1">
    <property type="nucleotide sequence ID" value="NZ_JBFMIA010000006.1"/>
</dbReference>